<reference evidence="2" key="1">
    <citation type="submission" date="2018-02" db="EMBL/GenBank/DDBJ databases">
        <title>Rhizophora mucronata_Transcriptome.</title>
        <authorList>
            <person name="Meera S.P."/>
            <person name="Sreeshan A."/>
            <person name="Augustine A."/>
        </authorList>
    </citation>
    <scope>NUCLEOTIDE SEQUENCE</scope>
    <source>
        <tissue evidence="2">Leaf</tissue>
    </source>
</reference>
<keyword evidence="1" id="KW-0472">Membrane</keyword>
<sequence>MSTSEQVSFIRMFYMYVHMWLVLIKYCMFFWYFLNS</sequence>
<feature type="transmembrane region" description="Helical" evidence="1">
    <location>
        <begin position="12"/>
        <end position="34"/>
    </location>
</feature>
<proteinExistence type="predicted"/>
<evidence type="ECO:0000313" key="2">
    <source>
        <dbReference type="EMBL" id="MBX57184.1"/>
    </source>
</evidence>
<keyword evidence="1" id="KW-1133">Transmembrane helix</keyword>
<name>A0A2P2PR22_RHIMU</name>
<dbReference type="EMBL" id="GGEC01076700">
    <property type="protein sequence ID" value="MBX57184.1"/>
    <property type="molecule type" value="Transcribed_RNA"/>
</dbReference>
<organism evidence="2">
    <name type="scientific">Rhizophora mucronata</name>
    <name type="common">Asiatic mangrove</name>
    <dbReference type="NCBI Taxonomy" id="61149"/>
    <lineage>
        <taxon>Eukaryota</taxon>
        <taxon>Viridiplantae</taxon>
        <taxon>Streptophyta</taxon>
        <taxon>Embryophyta</taxon>
        <taxon>Tracheophyta</taxon>
        <taxon>Spermatophyta</taxon>
        <taxon>Magnoliopsida</taxon>
        <taxon>eudicotyledons</taxon>
        <taxon>Gunneridae</taxon>
        <taxon>Pentapetalae</taxon>
        <taxon>rosids</taxon>
        <taxon>fabids</taxon>
        <taxon>Malpighiales</taxon>
        <taxon>Rhizophoraceae</taxon>
        <taxon>Rhizophora</taxon>
    </lineage>
</organism>
<evidence type="ECO:0000256" key="1">
    <source>
        <dbReference type="SAM" id="Phobius"/>
    </source>
</evidence>
<dbReference type="AlphaFoldDB" id="A0A2P2PR22"/>
<keyword evidence="1" id="KW-0812">Transmembrane</keyword>
<protein>
    <submittedName>
        <fullName evidence="2">Uncharacterized protein</fullName>
    </submittedName>
</protein>
<accession>A0A2P2PR22</accession>